<reference evidence="3" key="2">
    <citation type="submission" date="2020-01" db="EMBL/GenBank/DDBJ databases">
        <title>Global genomic diversity of Molluscum contagiosum virus.</title>
        <authorList>
            <person name="Zorec T.M."/>
            <person name="Skubic L."/>
            <person name="Hosnjak L."/>
            <person name="Trcko K."/>
            <person name="Poljak M."/>
        </authorList>
    </citation>
    <scope>NUCLEOTIDE SEQUENCE</scope>
    <source>
        <strain evidence="3">MCV1_P05S01A</strain>
        <strain evidence="4">MCV1_P05S02A</strain>
    </source>
</reference>
<dbReference type="Proteomes" id="UP000619037">
    <property type="component" value="Segment"/>
</dbReference>
<evidence type="ECO:0000256" key="1">
    <source>
        <dbReference type="SAM" id="MobiDB-lite"/>
    </source>
</evidence>
<gene>
    <name evidence="2" type="primary">MC150R</name>
    <name evidence="2" type="ORF">MOCVgp150</name>
</gene>
<evidence type="ECO:0000313" key="4">
    <source>
        <dbReference type="EMBL" id="QHW18137.1"/>
    </source>
</evidence>
<name>A0A3T0D0M2_9POXV</name>
<dbReference type="EMBL" id="MH646551">
    <property type="protein sequence ID" value="AZT86328.1"/>
    <property type="molecule type" value="Genomic_DNA"/>
</dbReference>
<dbReference type="EMBL" id="MN931749">
    <property type="protein sequence ID" value="QHW18137.1"/>
    <property type="molecule type" value="Genomic_DNA"/>
</dbReference>
<evidence type="ECO:0000313" key="3">
    <source>
        <dbReference type="EMBL" id="QHW17958.1"/>
    </source>
</evidence>
<protein>
    <submittedName>
        <fullName evidence="2">MC150R</fullName>
    </submittedName>
</protein>
<accession>A0A3T0D0M2</accession>
<proteinExistence type="predicted"/>
<dbReference type="EMBL" id="MN931748">
    <property type="protein sequence ID" value="QHW17958.1"/>
    <property type="molecule type" value="Genomic_DNA"/>
</dbReference>
<feature type="region of interest" description="Disordered" evidence="1">
    <location>
        <begin position="89"/>
        <end position="110"/>
    </location>
</feature>
<evidence type="ECO:0000313" key="2">
    <source>
        <dbReference type="EMBL" id="AZT86328.1"/>
    </source>
</evidence>
<feature type="compositionally biased region" description="Basic residues" evidence="1">
    <location>
        <begin position="89"/>
        <end position="102"/>
    </location>
</feature>
<organism evidence="2">
    <name type="scientific">Molluscum contagiosum virus</name>
    <dbReference type="NCBI Taxonomy" id="10279"/>
    <lineage>
        <taxon>Viruses</taxon>
        <taxon>Varidnaviria</taxon>
        <taxon>Bamfordvirae</taxon>
        <taxon>Nucleocytoviricota</taxon>
        <taxon>Pokkesviricetes</taxon>
        <taxon>Chitovirales</taxon>
        <taxon>Poxviridae</taxon>
        <taxon>Chordopoxvirinae</taxon>
        <taxon>Molluscipoxvirus</taxon>
        <taxon>Molluscipoxvirus molluscum</taxon>
    </lineage>
</organism>
<dbReference type="Proteomes" id="UP000317426">
    <property type="component" value="Segment"/>
</dbReference>
<reference evidence="2" key="1">
    <citation type="submission" date="2018-07" db="EMBL/GenBank/DDBJ databases">
        <title>Illumina sequencing of clinical samples for virus detection in a public health laboratory: a feasibility study.</title>
        <authorList>
            <person name="Huang B."/>
            <person name="Jennison A."/>
            <person name="Whiley D."/>
            <person name="McMahon J."/>
            <person name="Hewitson G."/>
            <person name="Graham R."/>
            <person name="De Jong A."/>
            <person name="Warrilow D."/>
        </authorList>
    </citation>
    <scope>NUCLEOTIDE SEQUENCE [LARGE SCALE GENOMIC DNA]</scope>
    <source>
        <strain evidence="2">Sercmolcont1</strain>
    </source>
</reference>
<dbReference type="Proteomes" id="UP000630645">
    <property type="component" value="Segment"/>
</dbReference>
<sequence length="110" mass="12359">MHIRVLVLWTGHRCGNFAPANERCIVQGNMYRLCIRSAKRQRKKKPNVIQKKQQTSFRRGKTFPAPSVVLWGCLLSLFHLDTAGARRAAHAAARRARGHATTRGRQGAVS</sequence>